<accession>A0AAF0YFW6</accession>
<dbReference type="Pfam" id="PF11927">
    <property type="entry name" value="HODM_asu-like"/>
    <property type="match status" value="1"/>
</dbReference>
<dbReference type="AlphaFoldDB" id="A0AAF0YFW6"/>
<feature type="signal peptide" evidence="1">
    <location>
        <begin position="1"/>
        <end position="25"/>
    </location>
</feature>
<keyword evidence="3" id="KW-1185">Reference proteome</keyword>
<evidence type="ECO:0000256" key="1">
    <source>
        <dbReference type="SAM" id="SignalP"/>
    </source>
</evidence>
<dbReference type="RefSeq" id="XP_062630300.1">
    <property type="nucleotide sequence ID" value="XM_062774316.1"/>
</dbReference>
<dbReference type="InterPro" id="IPR021848">
    <property type="entry name" value="HODM_asu-like"/>
</dbReference>
<evidence type="ECO:0000313" key="3">
    <source>
        <dbReference type="Proteomes" id="UP000827549"/>
    </source>
</evidence>
<keyword evidence="1" id="KW-0732">Signal</keyword>
<reference evidence="2" key="1">
    <citation type="submission" date="2023-10" db="EMBL/GenBank/DDBJ databases">
        <authorList>
            <person name="Noh H."/>
        </authorList>
    </citation>
    <scope>NUCLEOTIDE SEQUENCE</scope>
    <source>
        <strain evidence="2">DUCC4014</strain>
    </source>
</reference>
<name>A0AAF0YFW6_9TREE</name>
<dbReference type="GeneID" id="87810965"/>
<sequence length="427" mass="49084">MITVVGCALVLLLLAYLFHRQRVAATAAAGRNSPAGAGWSEKRPLSPHQSARFEVSIPPLDNFVLEDADEIAYRPVRWNKHPVTMGISNMPFETWFQLDHKYTYIQKFRALKTREDEYNTTETRAGFHDAALECLCETASFLSLRYPQLFRVERRQYVQSDESTWGDSFVKVEDGTVKVVHNLVTGDVWDFDAIEREEGKDWNPMKVAGQLTVEDLAMLCENDNQEYIFQAGHVATQGHWRFREKLGCTLHEIHVNGPVEVPGWRDVLRKSMERYFLKMTPEKAVQRTNFTFQNGSTLQFEPSKRRHAHVVDPQWEATPEVLKSAEGMYFRVERQTLRRMPRSGALFFSFRTYLTPLLTIAKEPGVAGRMASNVRAYPATVDEYNSTIKYKSVLLDFLDKAHADDVASGRVKLDEKGEEIRQKSYPF</sequence>
<gene>
    <name evidence="2" type="ORF">LOC62_06G007794</name>
</gene>
<dbReference type="EMBL" id="CP086719">
    <property type="protein sequence ID" value="WOO84274.1"/>
    <property type="molecule type" value="Genomic_DNA"/>
</dbReference>
<evidence type="ECO:0000313" key="2">
    <source>
        <dbReference type="EMBL" id="WOO84274.1"/>
    </source>
</evidence>
<organism evidence="2 3">
    <name type="scientific">Vanrija pseudolonga</name>
    <dbReference type="NCBI Taxonomy" id="143232"/>
    <lineage>
        <taxon>Eukaryota</taxon>
        <taxon>Fungi</taxon>
        <taxon>Dikarya</taxon>
        <taxon>Basidiomycota</taxon>
        <taxon>Agaricomycotina</taxon>
        <taxon>Tremellomycetes</taxon>
        <taxon>Trichosporonales</taxon>
        <taxon>Trichosporonaceae</taxon>
        <taxon>Vanrija</taxon>
    </lineage>
</organism>
<dbReference type="Proteomes" id="UP000827549">
    <property type="component" value="Chromosome 6"/>
</dbReference>
<feature type="chain" id="PRO_5042285734" evidence="1">
    <location>
        <begin position="26"/>
        <end position="427"/>
    </location>
</feature>
<proteinExistence type="predicted"/>
<protein>
    <submittedName>
        <fullName evidence="2">Uncharacterized protein</fullName>
    </submittedName>
</protein>